<dbReference type="UniPathway" id="UPA00275">
    <property type="reaction ID" value="UER00401"/>
</dbReference>
<dbReference type="GO" id="GO:0009231">
    <property type="term" value="P:riboflavin biosynthetic process"/>
    <property type="evidence" value="ECO:0007669"/>
    <property type="project" value="UniProtKB-UniPathway"/>
</dbReference>
<dbReference type="NCBIfam" id="TIGR00326">
    <property type="entry name" value="eubact_ribD"/>
    <property type="match status" value="1"/>
</dbReference>
<evidence type="ECO:0000313" key="16">
    <source>
        <dbReference type="EMBL" id="GAO45536.1"/>
    </source>
</evidence>
<name>A0A0E9N762_9BACT</name>
<evidence type="ECO:0000256" key="7">
    <source>
        <dbReference type="ARBA" id="ARBA00022723"/>
    </source>
</evidence>
<dbReference type="PANTHER" id="PTHR11079:SF162">
    <property type="entry name" value="RIBOFLAVIN BIOSYNTHESIS PROTEIN PYRD, CHLOROPLASTIC"/>
    <property type="match status" value="1"/>
</dbReference>
<evidence type="ECO:0000256" key="8">
    <source>
        <dbReference type="ARBA" id="ARBA00022801"/>
    </source>
</evidence>
<dbReference type="PROSITE" id="PS51747">
    <property type="entry name" value="CYT_DCMP_DEAMINASES_2"/>
    <property type="match status" value="1"/>
</dbReference>
<dbReference type="FunFam" id="3.40.140.10:FF:000025">
    <property type="entry name" value="Riboflavin biosynthesis protein RibD"/>
    <property type="match status" value="1"/>
</dbReference>
<evidence type="ECO:0000256" key="12">
    <source>
        <dbReference type="PIRSR" id="PIRSR006769-1"/>
    </source>
</evidence>
<comment type="pathway">
    <text evidence="2 11">Cofactor biosynthesis; riboflavin biosynthesis; 5-amino-6-(D-ribitylamino)uracil from GTP: step 2/4.</text>
</comment>
<dbReference type="InterPro" id="IPR002125">
    <property type="entry name" value="CMP_dCMP_dom"/>
</dbReference>
<evidence type="ECO:0000256" key="2">
    <source>
        <dbReference type="ARBA" id="ARBA00004882"/>
    </source>
</evidence>
<dbReference type="InterPro" id="IPR002734">
    <property type="entry name" value="RibDG_C"/>
</dbReference>
<reference evidence="16 17" key="1">
    <citation type="submission" date="2015-04" db="EMBL/GenBank/DDBJ databases">
        <title>Whole genome shotgun sequence of Flavihumibacter petaseus NBRC 106054.</title>
        <authorList>
            <person name="Miyazawa S."/>
            <person name="Hosoyama A."/>
            <person name="Hashimoto M."/>
            <person name="Noguchi M."/>
            <person name="Tsuchikane K."/>
            <person name="Ohji S."/>
            <person name="Yamazoe A."/>
            <person name="Ichikawa N."/>
            <person name="Kimura A."/>
            <person name="Fujita N."/>
        </authorList>
    </citation>
    <scope>NUCLEOTIDE SEQUENCE [LARGE SCALE GENOMIC DNA]</scope>
    <source>
        <strain evidence="16 17">NBRC 106054</strain>
    </source>
</reference>
<comment type="catalytic activity">
    <reaction evidence="11">
        <text>2,5-diamino-6-hydroxy-4-(5-phosphoribosylamino)-pyrimidine + H2O + H(+) = 5-amino-6-(5-phospho-D-ribosylamino)uracil + NH4(+)</text>
        <dbReference type="Rhea" id="RHEA:21868"/>
        <dbReference type="ChEBI" id="CHEBI:15377"/>
        <dbReference type="ChEBI" id="CHEBI:15378"/>
        <dbReference type="ChEBI" id="CHEBI:28938"/>
        <dbReference type="ChEBI" id="CHEBI:58453"/>
        <dbReference type="ChEBI" id="CHEBI:58614"/>
        <dbReference type="EC" id="3.5.4.26"/>
    </reaction>
</comment>
<comment type="function">
    <text evidence="1 11">Converts 2,5-diamino-6-(ribosylamino)-4(3h)-pyrimidinone 5'-phosphate into 5-amino-6-(ribosylamino)-2,4(1h,3h)-pyrimidinedione 5'-phosphate.</text>
</comment>
<evidence type="ECO:0000256" key="6">
    <source>
        <dbReference type="ARBA" id="ARBA00022619"/>
    </source>
</evidence>
<keyword evidence="17" id="KW-1185">Reference proteome</keyword>
<comment type="similarity">
    <text evidence="5 11">In the C-terminal section; belongs to the HTP reductase family.</text>
</comment>
<keyword evidence="11" id="KW-0560">Oxidoreductase</keyword>
<proteinExistence type="inferred from homology"/>
<dbReference type="GO" id="GO:0008703">
    <property type="term" value="F:5-amino-6-(5-phosphoribosylamino)uracil reductase activity"/>
    <property type="evidence" value="ECO:0007669"/>
    <property type="project" value="UniProtKB-EC"/>
</dbReference>
<evidence type="ECO:0000256" key="14">
    <source>
        <dbReference type="PIRSR" id="PIRSR006769-3"/>
    </source>
</evidence>
<feature type="binding site" evidence="13">
    <location>
        <position position="273"/>
    </location>
    <ligand>
        <name>substrate</name>
    </ligand>
</feature>
<evidence type="ECO:0000256" key="10">
    <source>
        <dbReference type="ARBA" id="ARBA00023268"/>
    </source>
</evidence>
<feature type="binding site" evidence="14">
    <location>
        <position position="91"/>
    </location>
    <ligand>
        <name>Zn(2+)</name>
        <dbReference type="ChEBI" id="CHEBI:29105"/>
        <note>catalytic</note>
    </ligand>
</feature>
<feature type="binding site" evidence="13">
    <location>
        <position position="191"/>
    </location>
    <ligand>
        <name>substrate</name>
    </ligand>
</feature>
<dbReference type="STRING" id="1220578.FPE01S_06_00270"/>
<keyword evidence="11 13" id="KW-0521">NADP</keyword>
<dbReference type="CDD" id="cd01284">
    <property type="entry name" value="Riboflavin_deaminase-reductase"/>
    <property type="match status" value="1"/>
</dbReference>
<evidence type="ECO:0000256" key="11">
    <source>
        <dbReference type="PIRNR" id="PIRNR006769"/>
    </source>
</evidence>
<dbReference type="AlphaFoldDB" id="A0A0E9N762"/>
<evidence type="ECO:0000256" key="1">
    <source>
        <dbReference type="ARBA" id="ARBA00002151"/>
    </source>
</evidence>
<dbReference type="GO" id="GO:0046872">
    <property type="term" value="F:metal ion binding"/>
    <property type="evidence" value="ECO:0007669"/>
    <property type="project" value="UniProtKB-KW"/>
</dbReference>
<dbReference type="PANTHER" id="PTHR11079">
    <property type="entry name" value="CYTOSINE DEAMINASE FAMILY MEMBER"/>
    <property type="match status" value="1"/>
</dbReference>
<accession>A0A0E9N762</accession>
<dbReference type="Gene3D" id="3.40.140.10">
    <property type="entry name" value="Cytidine Deaminase, domain 2"/>
    <property type="match status" value="1"/>
</dbReference>
<comment type="caution">
    <text evidence="16">The sequence shown here is derived from an EMBL/GenBank/DDBJ whole genome shotgun (WGS) entry which is preliminary data.</text>
</comment>
<dbReference type="EMBL" id="BBWV01000006">
    <property type="protein sequence ID" value="GAO45536.1"/>
    <property type="molecule type" value="Genomic_DNA"/>
</dbReference>
<feature type="binding site" evidence="13">
    <location>
        <position position="211"/>
    </location>
    <ligand>
        <name>substrate</name>
    </ligand>
</feature>
<feature type="binding site" evidence="14">
    <location>
        <position position="53"/>
    </location>
    <ligand>
        <name>Zn(2+)</name>
        <dbReference type="ChEBI" id="CHEBI:29105"/>
        <note>catalytic</note>
    </ligand>
</feature>
<feature type="active site" description="Proton donor" evidence="12">
    <location>
        <position position="55"/>
    </location>
</feature>
<comment type="catalytic activity">
    <reaction evidence="11">
        <text>5-amino-6-(5-phospho-D-ribitylamino)uracil + NADP(+) = 5-amino-6-(5-phospho-D-ribosylamino)uracil + NADPH + H(+)</text>
        <dbReference type="Rhea" id="RHEA:17845"/>
        <dbReference type="ChEBI" id="CHEBI:15378"/>
        <dbReference type="ChEBI" id="CHEBI:57783"/>
        <dbReference type="ChEBI" id="CHEBI:58349"/>
        <dbReference type="ChEBI" id="CHEBI:58421"/>
        <dbReference type="ChEBI" id="CHEBI:58453"/>
        <dbReference type="EC" id="1.1.1.193"/>
    </reaction>
</comment>
<keyword evidence="7 11" id="KW-0479">Metal-binding</keyword>
<dbReference type="SUPFAM" id="SSF53927">
    <property type="entry name" value="Cytidine deaminase-like"/>
    <property type="match status" value="1"/>
</dbReference>
<evidence type="ECO:0000256" key="5">
    <source>
        <dbReference type="ARBA" id="ARBA00007417"/>
    </source>
</evidence>
<feature type="binding site" evidence="13">
    <location>
        <position position="161"/>
    </location>
    <ligand>
        <name>NADP(+)</name>
        <dbReference type="ChEBI" id="CHEBI:58349"/>
    </ligand>
</feature>
<dbReference type="Gene3D" id="3.40.430.10">
    <property type="entry name" value="Dihydrofolate Reductase, subunit A"/>
    <property type="match status" value="1"/>
</dbReference>
<evidence type="ECO:0000256" key="4">
    <source>
        <dbReference type="ARBA" id="ARBA00005259"/>
    </source>
</evidence>
<comment type="similarity">
    <text evidence="4 11">In the N-terminal section; belongs to the cytidine and deoxycytidylate deaminase family.</text>
</comment>
<feature type="domain" description="CMP/dCMP-type deaminase" evidence="15">
    <location>
        <begin position="4"/>
        <end position="130"/>
    </location>
</feature>
<dbReference type="EC" id="3.5.4.26" evidence="11"/>
<feature type="binding site" evidence="13">
    <location>
        <position position="207"/>
    </location>
    <ligand>
        <name>NADP(+)</name>
        <dbReference type="ChEBI" id="CHEBI:58349"/>
    </ligand>
</feature>
<comment type="cofactor">
    <cofactor evidence="11 14">
        <name>Zn(2+)</name>
        <dbReference type="ChEBI" id="CHEBI:29105"/>
    </cofactor>
    <text evidence="11 14">Binds 1 zinc ion.</text>
</comment>
<evidence type="ECO:0000256" key="9">
    <source>
        <dbReference type="ARBA" id="ARBA00022833"/>
    </source>
</evidence>
<dbReference type="SUPFAM" id="SSF53597">
    <property type="entry name" value="Dihydrofolate reductase-like"/>
    <property type="match status" value="1"/>
</dbReference>
<keyword evidence="6 11" id="KW-0686">Riboflavin biosynthesis</keyword>
<feature type="binding site" evidence="13">
    <location>
        <begin position="275"/>
        <end position="281"/>
    </location>
    <ligand>
        <name>NADP(+)</name>
        <dbReference type="ChEBI" id="CHEBI:58349"/>
    </ligand>
</feature>
<dbReference type="Pfam" id="PF01872">
    <property type="entry name" value="RibD_C"/>
    <property type="match status" value="1"/>
</dbReference>
<keyword evidence="8 11" id="KW-0378">Hydrolase</keyword>
<feature type="binding site" evidence="13">
    <location>
        <position position="214"/>
    </location>
    <ligand>
        <name>substrate</name>
    </ligand>
</feature>
<organism evidence="16 17">
    <name type="scientific">Flavihumibacter petaseus NBRC 106054</name>
    <dbReference type="NCBI Taxonomy" id="1220578"/>
    <lineage>
        <taxon>Bacteria</taxon>
        <taxon>Pseudomonadati</taxon>
        <taxon>Bacteroidota</taxon>
        <taxon>Chitinophagia</taxon>
        <taxon>Chitinophagales</taxon>
        <taxon>Chitinophagaceae</taxon>
        <taxon>Flavihumibacter</taxon>
    </lineage>
</organism>
<dbReference type="PIRSF" id="PIRSF006769">
    <property type="entry name" value="RibD"/>
    <property type="match status" value="1"/>
</dbReference>
<evidence type="ECO:0000256" key="13">
    <source>
        <dbReference type="PIRSR" id="PIRSR006769-2"/>
    </source>
</evidence>
<comment type="pathway">
    <text evidence="3 11">Cofactor biosynthesis; riboflavin biosynthesis; 5-amino-6-(D-ribitylamino)uracil from GTP: step 3/4.</text>
</comment>
<dbReference type="Pfam" id="PF00383">
    <property type="entry name" value="dCMP_cyt_deam_1"/>
    <property type="match status" value="1"/>
</dbReference>
<sequence length="339" mass="37945">MSLEIHPEYMHRCIELAMKGAGTVAPNPMVGAVLVHGDRIIGEGYHRQYGQAHAEVECLAAVRPEDQHLISGSTLYVSLEPCAHFGKTPPCADLIVRQHIPRVVVGCRDPFPQVDGRGIEKLQLAGIETIVGILERECRQLNRRFFTFHEQRRPYIILKWAESANRAIAGAGGEPVKISHPLSDRLVHRWRSEEAAIAVGAKTVLKDNPSLTTRFWPGRNPVRVIFGGNTALPTSARIFSEEARTIVFRGSESSLDHVLSVLWQENLQSLLVEGGTLLHEAFLTAGLWDELRIITNERLVLQDGYPAPRWQGAYPFLEQRAGTDRIVYYHGTEDILPLY</sequence>
<evidence type="ECO:0000313" key="17">
    <source>
        <dbReference type="Proteomes" id="UP000033121"/>
    </source>
</evidence>
<dbReference type="InterPro" id="IPR016193">
    <property type="entry name" value="Cytidine_deaminase-like"/>
</dbReference>
<dbReference type="Proteomes" id="UP000033121">
    <property type="component" value="Unassembled WGS sequence"/>
</dbReference>
<feature type="binding site" evidence="14">
    <location>
        <position position="82"/>
    </location>
    <ligand>
        <name>Zn(2+)</name>
        <dbReference type="ChEBI" id="CHEBI:29105"/>
        <note>catalytic</note>
    </ligand>
</feature>
<dbReference type="EC" id="1.1.1.193" evidence="11"/>
<keyword evidence="9 11" id="KW-0862">Zinc</keyword>
<keyword evidence="10" id="KW-0511">Multifunctional enzyme</keyword>
<feature type="binding site" evidence="13">
    <location>
        <position position="203"/>
    </location>
    <ligand>
        <name>substrate</name>
    </ligand>
</feature>
<evidence type="ECO:0000259" key="15">
    <source>
        <dbReference type="PROSITE" id="PS51747"/>
    </source>
</evidence>
<dbReference type="InterPro" id="IPR024072">
    <property type="entry name" value="DHFR-like_dom_sf"/>
</dbReference>
<evidence type="ECO:0000256" key="3">
    <source>
        <dbReference type="ARBA" id="ARBA00004910"/>
    </source>
</evidence>
<dbReference type="InterPro" id="IPR004794">
    <property type="entry name" value="Eubact_RibD"/>
</dbReference>
<protein>
    <recommendedName>
        <fullName evidence="11">Riboflavin biosynthesis protein RibD</fullName>
    </recommendedName>
    <domain>
        <recommendedName>
            <fullName evidence="11">Diaminohydroxyphosphoribosylaminopyrimidine deaminase</fullName>
            <shortName evidence="11">DRAP deaminase</shortName>
            <ecNumber evidence="11">3.5.4.26</ecNumber>
        </recommendedName>
        <alternativeName>
            <fullName evidence="11">Riboflavin-specific deaminase</fullName>
        </alternativeName>
    </domain>
    <domain>
        <recommendedName>
            <fullName evidence="11">5-amino-6-(5-phosphoribosylamino)uracil reductase</fullName>
            <ecNumber evidence="11">1.1.1.193</ecNumber>
        </recommendedName>
        <alternativeName>
            <fullName evidence="11">HTP reductase</fullName>
        </alternativeName>
    </domain>
</protein>
<dbReference type="GO" id="GO:0008835">
    <property type="term" value="F:diaminohydroxyphosphoribosylaminopyrimidine deaminase activity"/>
    <property type="evidence" value="ECO:0007669"/>
    <property type="project" value="UniProtKB-EC"/>
</dbReference>
<gene>
    <name evidence="16" type="primary">ribD</name>
    <name evidence="16" type="ORF">FPE01S_06_00270</name>
</gene>